<keyword evidence="10" id="KW-1185">Reference proteome</keyword>
<protein>
    <recommendedName>
        <fullName evidence="2">Seipin</fullName>
    </recommendedName>
</protein>
<comment type="subcellular location">
    <subcellularLocation>
        <location evidence="1">Endoplasmic reticulum membrane</location>
        <topology evidence="1">Multi-pass membrane protein</topology>
    </subcellularLocation>
</comment>
<dbReference type="GO" id="GO:0140042">
    <property type="term" value="P:lipid droplet formation"/>
    <property type="evidence" value="ECO:0007669"/>
    <property type="project" value="UniProtKB-ARBA"/>
</dbReference>
<dbReference type="EMBL" id="OU895878">
    <property type="protein sequence ID" value="CAG9803556.1"/>
    <property type="molecule type" value="Genomic_DNA"/>
</dbReference>
<keyword evidence="5 8" id="KW-1133">Transmembrane helix</keyword>
<dbReference type="AlphaFoldDB" id="A0A9N9RW01"/>
<evidence type="ECO:0000313" key="9">
    <source>
        <dbReference type="EMBL" id="CAG9803556.1"/>
    </source>
</evidence>
<evidence type="ECO:0000256" key="3">
    <source>
        <dbReference type="ARBA" id="ARBA00022692"/>
    </source>
</evidence>
<reference evidence="9" key="2">
    <citation type="submission" date="2022-10" db="EMBL/GenBank/DDBJ databases">
        <authorList>
            <consortium name="ENA_rothamsted_submissions"/>
            <consortium name="culmorum"/>
            <person name="King R."/>
        </authorList>
    </citation>
    <scope>NUCLEOTIDE SEQUENCE</scope>
</reference>
<reference evidence="9" key="1">
    <citation type="submission" date="2022-01" db="EMBL/GenBank/DDBJ databases">
        <authorList>
            <person name="King R."/>
        </authorList>
    </citation>
    <scope>NUCLEOTIDE SEQUENCE</scope>
</reference>
<organism evidence="9 10">
    <name type="scientific">Chironomus riparius</name>
    <dbReference type="NCBI Taxonomy" id="315576"/>
    <lineage>
        <taxon>Eukaryota</taxon>
        <taxon>Metazoa</taxon>
        <taxon>Ecdysozoa</taxon>
        <taxon>Arthropoda</taxon>
        <taxon>Hexapoda</taxon>
        <taxon>Insecta</taxon>
        <taxon>Pterygota</taxon>
        <taxon>Neoptera</taxon>
        <taxon>Endopterygota</taxon>
        <taxon>Diptera</taxon>
        <taxon>Nematocera</taxon>
        <taxon>Chironomoidea</taxon>
        <taxon>Chironomidae</taxon>
        <taxon>Chironominae</taxon>
        <taxon>Chironomus</taxon>
    </lineage>
</organism>
<feature type="transmembrane region" description="Helical" evidence="8">
    <location>
        <begin position="75"/>
        <end position="100"/>
    </location>
</feature>
<gene>
    <name evidence="9" type="ORF">CHIRRI_LOCUS6454</name>
</gene>
<evidence type="ECO:0000256" key="7">
    <source>
        <dbReference type="ARBA" id="ARBA00023136"/>
    </source>
</evidence>
<evidence type="ECO:0000256" key="4">
    <source>
        <dbReference type="ARBA" id="ARBA00022824"/>
    </source>
</evidence>
<keyword evidence="4" id="KW-0256">Endoplasmic reticulum</keyword>
<evidence type="ECO:0000256" key="1">
    <source>
        <dbReference type="ARBA" id="ARBA00004477"/>
    </source>
</evidence>
<keyword evidence="7 8" id="KW-0472">Membrane</keyword>
<dbReference type="OrthoDB" id="3990054at2759"/>
<dbReference type="PANTHER" id="PTHR21212:SF0">
    <property type="entry name" value="SEIPIN"/>
    <property type="match status" value="1"/>
</dbReference>
<dbReference type="Pfam" id="PF06775">
    <property type="entry name" value="Seipin"/>
    <property type="match status" value="1"/>
</dbReference>
<dbReference type="CDD" id="cd23995">
    <property type="entry name" value="Seipin_BSCL2_like"/>
    <property type="match status" value="1"/>
</dbReference>
<proteinExistence type="predicted"/>
<dbReference type="InterPro" id="IPR009617">
    <property type="entry name" value="Seipin"/>
</dbReference>
<dbReference type="PANTHER" id="PTHR21212">
    <property type="entry name" value="BERNARDINELLI-SEIP CONGENITAL LIPODYSTROPHY 2 HOMOLOG BSCL2 PROTEIN"/>
    <property type="match status" value="1"/>
</dbReference>
<feature type="transmembrane region" description="Helical" evidence="8">
    <location>
        <begin position="281"/>
        <end position="304"/>
    </location>
</feature>
<evidence type="ECO:0000256" key="2">
    <source>
        <dbReference type="ARBA" id="ARBA00022064"/>
    </source>
</evidence>
<sequence>MTERVRNSDLLQTTMIDFGLLKGMFNIFMNIVDPFKIVRKIVLNPLAKLLIEAFEEYKAKTQYKFELTQNAILKLFAAAAIFILCVFGAILLYVLFYLLYMPTVIQVKPAFMQYNKICDSDTATCDAGSSLSSYHSFPQAHLQLNKKQLMMVGQPYVLTLKLELPETPRNQELGMFMLCMDMKDKDHVLKSHACRSTMLRYRSPWLHKLKTLLLIPFYLIGWDEEKQTLDIEMFTDYVDTTNPVTDIYVEIQSRVVEFYTVSLEICAHFSGLRYIIYHFPIISAAVGITVNLMFLVFIALIIWYHYTYEMEWTDEINYDYKGKHELNSKLFDNDNDSDGPMNNKRKVSSSISTTDENVSILDNSDDKFELDDDLLLFHRSERMTEE</sequence>
<evidence type="ECO:0000313" key="10">
    <source>
        <dbReference type="Proteomes" id="UP001153620"/>
    </source>
</evidence>
<dbReference type="Proteomes" id="UP001153620">
    <property type="component" value="Chromosome 2"/>
</dbReference>
<keyword evidence="6" id="KW-0443">Lipid metabolism</keyword>
<evidence type="ECO:0000256" key="6">
    <source>
        <dbReference type="ARBA" id="ARBA00023098"/>
    </source>
</evidence>
<name>A0A9N9RW01_9DIPT</name>
<evidence type="ECO:0000256" key="5">
    <source>
        <dbReference type="ARBA" id="ARBA00022989"/>
    </source>
</evidence>
<dbReference type="GO" id="GO:0006629">
    <property type="term" value="P:lipid metabolic process"/>
    <property type="evidence" value="ECO:0007669"/>
    <property type="project" value="UniProtKB-KW"/>
</dbReference>
<evidence type="ECO:0000256" key="8">
    <source>
        <dbReference type="SAM" id="Phobius"/>
    </source>
</evidence>
<dbReference type="GO" id="GO:0005789">
    <property type="term" value="C:endoplasmic reticulum membrane"/>
    <property type="evidence" value="ECO:0007669"/>
    <property type="project" value="UniProtKB-SubCell"/>
</dbReference>
<keyword evidence="3 8" id="KW-0812">Transmembrane</keyword>
<accession>A0A9N9RW01</accession>